<proteinExistence type="predicted"/>
<keyword evidence="1" id="KW-0808">Transferase</keyword>
<dbReference type="Proteomes" id="UP001597391">
    <property type="component" value="Unassembled WGS sequence"/>
</dbReference>
<dbReference type="InterPro" id="IPR036129">
    <property type="entry name" value="Glycerate_kinase_sf"/>
</dbReference>
<name>A0ABW5XDT5_9MICO</name>
<reference evidence="2" key="1">
    <citation type="journal article" date="2019" name="Int. J. Syst. Evol. Microbiol.">
        <title>The Global Catalogue of Microorganisms (GCM) 10K type strain sequencing project: providing services to taxonomists for standard genome sequencing and annotation.</title>
        <authorList>
            <consortium name="The Broad Institute Genomics Platform"/>
            <consortium name="The Broad Institute Genome Sequencing Center for Infectious Disease"/>
            <person name="Wu L."/>
            <person name="Ma J."/>
        </authorList>
    </citation>
    <scope>NUCLEOTIDE SEQUENCE [LARGE SCALE GENOMIC DNA]</scope>
    <source>
        <strain evidence="2">KCTC 33576</strain>
    </source>
</reference>
<dbReference type="RefSeq" id="WP_377464722.1">
    <property type="nucleotide sequence ID" value="NZ_JBHUOP010000001.1"/>
</dbReference>
<dbReference type="EMBL" id="JBHUOP010000001">
    <property type="protein sequence ID" value="MFD2839274.1"/>
    <property type="molecule type" value="Genomic_DNA"/>
</dbReference>
<gene>
    <name evidence="1" type="ORF">ACFSYH_01650</name>
</gene>
<organism evidence="1 2">
    <name type="scientific">Populibacterium corticicola</name>
    <dbReference type="NCBI Taxonomy" id="1812826"/>
    <lineage>
        <taxon>Bacteria</taxon>
        <taxon>Bacillati</taxon>
        <taxon>Actinomycetota</taxon>
        <taxon>Actinomycetes</taxon>
        <taxon>Micrococcales</taxon>
        <taxon>Jonesiaceae</taxon>
        <taxon>Populibacterium</taxon>
    </lineage>
</organism>
<protein>
    <submittedName>
        <fullName evidence="1">Glycerate kinase</fullName>
    </submittedName>
</protein>
<keyword evidence="2" id="KW-1185">Reference proteome</keyword>
<evidence type="ECO:0000313" key="2">
    <source>
        <dbReference type="Proteomes" id="UP001597391"/>
    </source>
</evidence>
<dbReference type="InterPro" id="IPR018193">
    <property type="entry name" value="Glyc_kinase_flavodox-like_fold"/>
</dbReference>
<sequence>MRVLIIADEPVDQSGQFVTSQLVSSWQDAALHTQVFGLPFASDTAAVRAVWQHHAATRGGFTQTALVIAYPGMSRWQTLLADELVTAVRSGCSRVVVALPRYAYPDSGAGLLSKLIDRIGAMVLPASEILADPELYDSSVYAVAEFLADMDVIVTYTENVPLTGMHGMSGTAALLGDLESSEAQERERINSSLLFGLGKIGQPLHTHEPSLLVGGAPSTENYKGLARHDAAGAAGGAGFALLAAGARALPLSRVLAAQFDLPQHVAASDLVVVNQEVLDGRTHANSTLGIATELAAQHALPVVAITREQIMSTRELAAAGISGSYVCDDTQLNETAARLAISWTPNR</sequence>
<dbReference type="GO" id="GO:0016301">
    <property type="term" value="F:kinase activity"/>
    <property type="evidence" value="ECO:0007669"/>
    <property type="project" value="UniProtKB-KW"/>
</dbReference>
<keyword evidence="1" id="KW-0418">Kinase</keyword>
<dbReference type="InterPro" id="IPR004381">
    <property type="entry name" value="Glycerate_kinase"/>
</dbReference>
<comment type="caution">
    <text evidence="1">The sequence shown here is derived from an EMBL/GenBank/DDBJ whole genome shotgun (WGS) entry which is preliminary data.</text>
</comment>
<accession>A0ABW5XDT5</accession>
<evidence type="ECO:0000313" key="1">
    <source>
        <dbReference type="EMBL" id="MFD2839274.1"/>
    </source>
</evidence>
<dbReference type="Pfam" id="PF02595">
    <property type="entry name" value="Gly_kinase"/>
    <property type="match status" value="1"/>
</dbReference>
<dbReference type="SUPFAM" id="SSF110738">
    <property type="entry name" value="Glycerate kinase I"/>
    <property type="match status" value="1"/>
</dbReference>
<dbReference type="Gene3D" id="3.90.1510.10">
    <property type="entry name" value="Glycerate kinase, domain 2"/>
    <property type="match status" value="1"/>
</dbReference>